<dbReference type="AlphaFoldDB" id="A0A392VA98"/>
<feature type="region of interest" description="Disordered" evidence="1">
    <location>
        <begin position="31"/>
        <end position="58"/>
    </location>
</feature>
<proteinExistence type="predicted"/>
<dbReference type="Proteomes" id="UP000265520">
    <property type="component" value="Unassembled WGS sequence"/>
</dbReference>
<evidence type="ECO:0000313" key="2">
    <source>
        <dbReference type="EMBL" id="MCI84363.1"/>
    </source>
</evidence>
<feature type="non-terminal residue" evidence="2">
    <location>
        <position position="58"/>
    </location>
</feature>
<dbReference type="EMBL" id="LXQA011089203">
    <property type="protein sequence ID" value="MCI84363.1"/>
    <property type="molecule type" value="Genomic_DNA"/>
</dbReference>
<sequence length="58" mass="6192">MTLAEERDGALNEVEELKAKIAELEGKLQESASAAVVRSDEKEVDPDGEYAASSRAAL</sequence>
<protein>
    <submittedName>
        <fullName evidence="2">Uncharacterized protein</fullName>
    </submittedName>
</protein>
<keyword evidence="3" id="KW-1185">Reference proteome</keyword>
<evidence type="ECO:0000313" key="3">
    <source>
        <dbReference type="Proteomes" id="UP000265520"/>
    </source>
</evidence>
<reference evidence="2 3" key="1">
    <citation type="journal article" date="2018" name="Front. Plant Sci.">
        <title>Red Clover (Trifolium pratense) and Zigzag Clover (T. medium) - A Picture of Genomic Similarities and Differences.</title>
        <authorList>
            <person name="Dluhosova J."/>
            <person name="Istvanek J."/>
            <person name="Nedelnik J."/>
            <person name="Repkova J."/>
        </authorList>
    </citation>
    <scope>NUCLEOTIDE SEQUENCE [LARGE SCALE GENOMIC DNA]</scope>
    <source>
        <strain evidence="3">cv. 10/8</strain>
        <tissue evidence="2">Leaf</tissue>
    </source>
</reference>
<organism evidence="2 3">
    <name type="scientific">Trifolium medium</name>
    <dbReference type="NCBI Taxonomy" id="97028"/>
    <lineage>
        <taxon>Eukaryota</taxon>
        <taxon>Viridiplantae</taxon>
        <taxon>Streptophyta</taxon>
        <taxon>Embryophyta</taxon>
        <taxon>Tracheophyta</taxon>
        <taxon>Spermatophyta</taxon>
        <taxon>Magnoliopsida</taxon>
        <taxon>eudicotyledons</taxon>
        <taxon>Gunneridae</taxon>
        <taxon>Pentapetalae</taxon>
        <taxon>rosids</taxon>
        <taxon>fabids</taxon>
        <taxon>Fabales</taxon>
        <taxon>Fabaceae</taxon>
        <taxon>Papilionoideae</taxon>
        <taxon>50 kb inversion clade</taxon>
        <taxon>NPAAA clade</taxon>
        <taxon>Hologalegina</taxon>
        <taxon>IRL clade</taxon>
        <taxon>Trifolieae</taxon>
        <taxon>Trifolium</taxon>
    </lineage>
</organism>
<comment type="caution">
    <text evidence="2">The sequence shown here is derived from an EMBL/GenBank/DDBJ whole genome shotgun (WGS) entry which is preliminary data.</text>
</comment>
<accession>A0A392VA98</accession>
<evidence type="ECO:0000256" key="1">
    <source>
        <dbReference type="SAM" id="MobiDB-lite"/>
    </source>
</evidence>
<name>A0A392VA98_9FABA</name>